<feature type="transmembrane region" description="Helical" evidence="6">
    <location>
        <begin position="253"/>
        <end position="274"/>
    </location>
</feature>
<feature type="compositionally biased region" description="Polar residues" evidence="5">
    <location>
        <begin position="343"/>
        <end position="362"/>
    </location>
</feature>
<dbReference type="InterPro" id="IPR002293">
    <property type="entry name" value="AA/rel_permease1"/>
</dbReference>
<dbReference type="Proteomes" id="UP000035642">
    <property type="component" value="Unassembled WGS sequence"/>
</dbReference>
<proteinExistence type="predicted"/>
<sequence>MPPKRYCRFCRRRRKRYCPSQEFRILQKMLRRLLREKLLTEKFLHHSELNRSLNIPFTVAIVCASSIPLLIFVLMPYSLTTLAGPSTILAVLLTFVIVLLSSAHLTELSCALPKSCVLYQFTFVMLGELPAFFGAWTTVLDSVCISTILCSSWSEHMNLLFRRSLHYYMSLPIPQRDSGMWVVNETYDFTALCAVFVTVIILSCNLRVVGTVSLCLVIVSVLMTTSCTMVGFFHADPQNWINASFFGFGFRGVLRAICALSCAYAGVDATSYLFDETKSPRKNLPVLLPTLVAFLSIFFFIITMIFRRFDTVPSPSNLFGVEKQQSSSIEPSRKLEEYRNESNEGNAGNGHNTSESGSRKISNCSINRPSNHYFSLSTDVSKLPQKILLPEMLSVLNIQAVKWVFLEISPRSKKRPVYSSDNRF</sequence>
<feature type="transmembrane region" description="Helical" evidence="6">
    <location>
        <begin position="117"/>
        <end position="136"/>
    </location>
</feature>
<dbReference type="PANTHER" id="PTHR43243:SF20">
    <property type="entry name" value="CATIONIC AMINO ACID TRANSPORTER 3"/>
    <property type="match status" value="1"/>
</dbReference>
<accession>A0A0K0D903</accession>
<dbReference type="Gene3D" id="1.20.1740.10">
    <property type="entry name" value="Amino acid/polyamine transporter I"/>
    <property type="match status" value="1"/>
</dbReference>
<reference evidence="7" key="1">
    <citation type="submission" date="2012-09" db="EMBL/GenBank/DDBJ databases">
        <authorList>
            <person name="Martin A.A."/>
        </authorList>
    </citation>
    <scope>NUCLEOTIDE SEQUENCE</scope>
</reference>
<feature type="transmembrane region" description="Helical" evidence="6">
    <location>
        <begin position="189"/>
        <end position="206"/>
    </location>
</feature>
<evidence type="ECO:0000256" key="3">
    <source>
        <dbReference type="ARBA" id="ARBA00022989"/>
    </source>
</evidence>
<feature type="transmembrane region" description="Helical" evidence="6">
    <location>
        <begin position="213"/>
        <end position="233"/>
    </location>
</feature>
<feature type="transmembrane region" description="Helical" evidence="6">
    <location>
        <begin position="286"/>
        <end position="306"/>
    </location>
</feature>
<evidence type="ECO:0000256" key="6">
    <source>
        <dbReference type="SAM" id="Phobius"/>
    </source>
</evidence>
<feature type="transmembrane region" description="Helical" evidence="6">
    <location>
        <begin position="53"/>
        <end position="75"/>
    </location>
</feature>
<reference evidence="8" key="2">
    <citation type="submission" date="2017-02" db="UniProtKB">
        <authorList>
            <consortium name="WormBaseParasite"/>
        </authorList>
    </citation>
    <scope>IDENTIFICATION</scope>
</reference>
<feature type="region of interest" description="Disordered" evidence="5">
    <location>
        <begin position="323"/>
        <end position="362"/>
    </location>
</feature>
<dbReference type="PANTHER" id="PTHR43243">
    <property type="entry name" value="INNER MEMBRANE TRANSPORTER YGJI-RELATED"/>
    <property type="match status" value="1"/>
</dbReference>
<protein>
    <submittedName>
        <fullName evidence="8">Amino acid permease/ SLC12A domain-containing protein</fullName>
    </submittedName>
</protein>
<dbReference type="WBParaSite" id="ACAC_0000654801-mRNA-1">
    <property type="protein sequence ID" value="ACAC_0000654801-mRNA-1"/>
    <property type="gene ID" value="ACAC_0000654801"/>
</dbReference>
<organism evidence="7 8">
    <name type="scientific">Angiostrongylus cantonensis</name>
    <name type="common">Rat lungworm</name>
    <dbReference type="NCBI Taxonomy" id="6313"/>
    <lineage>
        <taxon>Eukaryota</taxon>
        <taxon>Metazoa</taxon>
        <taxon>Ecdysozoa</taxon>
        <taxon>Nematoda</taxon>
        <taxon>Chromadorea</taxon>
        <taxon>Rhabditida</taxon>
        <taxon>Rhabditina</taxon>
        <taxon>Rhabditomorpha</taxon>
        <taxon>Strongyloidea</taxon>
        <taxon>Metastrongylidae</taxon>
        <taxon>Angiostrongylus</taxon>
    </lineage>
</organism>
<dbReference type="AlphaFoldDB" id="A0A0K0D903"/>
<evidence type="ECO:0000256" key="5">
    <source>
        <dbReference type="SAM" id="MobiDB-lite"/>
    </source>
</evidence>
<evidence type="ECO:0000313" key="7">
    <source>
        <dbReference type="Proteomes" id="UP000035642"/>
    </source>
</evidence>
<keyword evidence="2 6" id="KW-0812">Transmembrane</keyword>
<comment type="subcellular location">
    <subcellularLocation>
        <location evidence="1">Membrane</location>
        <topology evidence="1">Multi-pass membrane protein</topology>
    </subcellularLocation>
</comment>
<evidence type="ECO:0000256" key="1">
    <source>
        <dbReference type="ARBA" id="ARBA00004141"/>
    </source>
</evidence>
<evidence type="ECO:0000313" key="8">
    <source>
        <dbReference type="WBParaSite" id="ACAC_0000654801-mRNA-1"/>
    </source>
</evidence>
<dbReference type="GO" id="GO:0005886">
    <property type="term" value="C:plasma membrane"/>
    <property type="evidence" value="ECO:0007669"/>
    <property type="project" value="TreeGrafter"/>
</dbReference>
<name>A0A0K0D903_ANGCA</name>
<evidence type="ECO:0000256" key="4">
    <source>
        <dbReference type="ARBA" id="ARBA00023136"/>
    </source>
</evidence>
<dbReference type="GO" id="GO:0015171">
    <property type="term" value="F:amino acid transmembrane transporter activity"/>
    <property type="evidence" value="ECO:0007669"/>
    <property type="project" value="TreeGrafter"/>
</dbReference>
<dbReference type="Pfam" id="PF13520">
    <property type="entry name" value="AA_permease_2"/>
    <property type="match status" value="1"/>
</dbReference>
<keyword evidence="7" id="KW-1185">Reference proteome</keyword>
<feature type="transmembrane region" description="Helical" evidence="6">
    <location>
        <begin position="87"/>
        <end position="105"/>
    </location>
</feature>
<keyword evidence="4 6" id="KW-0472">Membrane</keyword>
<feature type="compositionally biased region" description="Basic and acidic residues" evidence="5">
    <location>
        <begin position="331"/>
        <end position="342"/>
    </location>
</feature>
<keyword evidence="3 6" id="KW-1133">Transmembrane helix</keyword>
<dbReference type="STRING" id="6313.A0A0K0D903"/>
<evidence type="ECO:0000256" key="2">
    <source>
        <dbReference type="ARBA" id="ARBA00022692"/>
    </source>
</evidence>